<evidence type="ECO:0000313" key="6">
    <source>
        <dbReference type="EMBL" id="BBL78577.1"/>
    </source>
</evidence>
<dbReference type="Pfam" id="PF00753">
    <property type="entry name" value="Lactamase_B"/>
    <property type="match status" value="1"/>
</dbReference>
<dbReference type="GO" id="GO:0046872">
    <property type="term" value="F:metal ion binding"/>
    <property type="evidence" value="ECO:0007669"/>
    <property type="project" value="UniProtKB-KW"/>
</dbReference>
<keyword evidence="7" id="KW-1185">Reference proteome</keyword>
<dbReference type="EMBL" id="AP019791">
    <property type="protein sequence ID" value="BBL78577.1"/>
    <property type="molecule type" value="Genomic_DNA"/>
</dbReference>
<reference evidence="6" key="1">
    <citation type="journal article" date="2019" name="Microbiol. Resour. Announc.">
        <title>Complete Genome Sequence of Rubrobacter xylanophilus Strain AA3-22, Isolated from Arima Onsen in Japan.</title>
        <authorList>
            <person name="Tomariguchi N."/>
            <person name="Miyazaki K."/>
        </authorList>
    </citation>
    <scope>NUCLEOTIDE SEQUENCE [LARGE SCALE GENOMIC DNA]</scope>
    <source>
        <strain evidence="6">AA3-22</strain>
    </source>
</reference>
<dbReference type="SMART" id="SM00849">
    <property type="entry name" value="Lactamase_B"/>
    <property type="match status" value="1"/>
</dbReference>
<dbReference type="GO" id="GO:0016787">
    <property type="term" value="F:hydrolase activity"/>
    <property type="evidence" value="ECO:0007669"/>
    <property type="project" value="UniProtKB-KW"/>
</dbReference>
<dbReference type="InterPro" id="IPR001279">
    <property type="entry name" value="Metallo-B-lactamas"/>
</dbReference>
<dbReference type="InterPro" id="IPR036866">
    <property type="entry name" value="RibonucZ/Hydroxyglut_hydro"/>
</dbReference>
<gene>
    <name evidence="6" type="primary">ycbL</name>
    <name evidence="6" type="ORF">RxyAA322_04310</name>
</gene>
<accession>A0A510HJR9</accession>
<proteinExistence type="predicted"/>
<feature type="domain" description="Metallo-beta-lactamase" evidence="5">
    <location>
        <begin position="12"/>
        <end position="191"/>
    </location>
</feature>
<dbReference type="SUPFAM" id="SSF56281">
    <property type="entry name" value="Metallo-hydrolase/oxidoreductase"/>
    <property type="match status" value="1"/>
</dbReference>
<evidence type="ECO:0000259" key="5">
    <source>
        <dbReference type="SMART" id="SM00849"/>
    </source>
</evidence>
<dbReference type="InterPro" id="IPR051453">
    <property type="entry name" value="MBL_Glyoxalase_II"/>
</dbReference>
<evidence type="ECO:0000313" key="7">
    <source>
        <dbReference type="Proteomes" id="UP000318065"/>
    </source>
</evidence>
<dbReference type="AlphaFoldDB" id="A0A510HJR9"/>
<sequence length="214" mass="22961">MILEKLTVGTFQENCYILGDEASGTGVLVDPGDEAVRIALAVEQTGLEIEKILLTHAHIDHVGAVAALIDEYGCPVLAHRESEQLLEQLPTQALMMGLRFGKVPELDGYIEDEEELEVGNLTLRALYTPGHAPGHLAFYLESEGVLLSGDALFAGSVGRTDLPGGDAGQLMRSIRERLLVLPDTTVVHPGHGPQTTIGNERSYNPFLQQGGGIL</sequence>
<dbReference type="RefSeq" id="WP_143526702.1">
    <property type="nucleotide sequence ID" value="NZ_AP019791.1"/>
</dbReference>
<protein>
    <submittedName>
        <fullName evidence="6">MBL fold metallo-hydrolase</fullName>
    </submittedName>
</protein>
<comment type="cofactor">
    <cofactor evidence="1">
        <name>Zn(2+)</name>
        <dbReference type="ChEBI" id="CHEBI:29105"/>
    </cofactor>
</comment>
<name>A0A510HJR9_9ACTN</name>
<dbReference type="PANTHER" id="PTHR46233:SF3">
    <property type="entry name" value="HYDROXYACYLGLUTATHIONE HYDROLASE GLOC"/>
    <property type="match status" value="1"/>
</dbReference>
<dbReference type="OrthoDB" id="9802991at2"/>
<evidence type="ECO:0000256" key="1">
    <source>
        <dbReference type="ARBA" id="ARBA00001947"/>
    </source>
</evidence>
<keyword evidence="3 6" id="KW-0378">Hydrolase</keyword>
<dbReference type="Proteomes" id="UP000318065">
    <property type="component" value="Chromosome"/>
</dbReference>
<dbReference type="Gene3D" id="3.60.15.10">
    <property type="entry name" value="Ribonuclease Z/Hydroxyacylglutathione hydrolase-like"/>
    <property type="match status" value="1"/>
</dbReference>
<evidence type="ECO:0000256" key="2">
    <source>
        <dbReference type="ARBA" id="ARBA00022723"/>
    </source>
</evidence>
<evidence type="ECO:0000256" key="4">
    <source>
        <dbReference type="ARBA" id="ARBA00022833"/>
    </source>
</evidence>
<dbReference type="PANTHER" id="PTHR46233">
    <property type="entry name" value="HYDROXYACYLGLUTATHIONE HYDROLASE GLOC"/>
    <property type="match status" value="1"/>
</dbReference>
<evidence type="ECO:0000256" key="3">
    <source>
        <dbReference type="ARBA" id="ARBA00022801"/>
    </source>
</evidence>
<organism evidence="6 7">
    <name type="scientific">Rubrobacter xylanophilus</name>
    <dbReference type="NCBI Taxonomy" id="49319"/>
    <lineage>
        <taxon>Bacteria</taxon>
        <taxon>Bacillati</taxon>
        <taxon>Actinomycetota</taxon>
        <taxon>Rubrobacteria</taxon>
        <taxon>Rubrobacterales</taxon>
        <taxon>Rubrobacteraceae</taxon>
        <taxon>Rubrobacter</taxon>
    </lineage>
</organism>
<keyword evidence="4" id="KW-0862">Zinc</keyword>
<keyword evidence="2" id="KW-0479">Metal-binding</keyword>